<organism evidence="2">
    <name type="scientific">Tunturiibacter gelidiferens</name>
    <dbReference type="NCBI Taxonomy" id="3069689"/>
    <lineage>
        <taxon>Bacteria</taxon>
        <taxon>Pseudomonadati</taxon>
        <taxon>Acidobacteriota</taxon>
        <taxon>Terriglobia</taxon>
        <taxon>Terriglobales</taxon>
        <taxon>Acidobacteriaceae</taxon>
        <taxon>Tunturiibacter</taxon>
    </lineage>
</organism>
<dbReference type="EC" id="2.7.7.33" evidence="2"/>
<evidence type="ECO:0000259" key="1">
    <source>
        <dbReference type="Pfam" id="PF00483"/>
    </source>
</evidence>
<accession>A0AAU7YZK8</accession>
<dbReference type="SUPFAM" id="SSF53448">
    <property type="entry name" value="Nucleotide-diphospho-sugar transferases"/>
    <property type="match status" value="1"/>
</dbReference>
<dbReference type="Pfam" id="PF00483">
    <property type="entry name" value="NTP_transferase"/>
    <property type="match status" value="1"/>
</dbReference>
<dbReference type="InterPro" id="IPR046981">
    <property type="entry name" value="G1P_cyt_trans"/>
</dbReference>
<feature type="domain" description="Nucleotidyl transferase" evidence="1">
    <location>
        <begin position="2"/>
        <end position="231"/>
    </location>
</feature>
<sequence length="257" mass="29180">MKAVILAGGLGTRISEETSVRPKPMVEIGGRPILWHILKMYSHHGIFDFVICLGYKGYLIKEYFANYFLHTADVTFHMENNRMEVHGKTTEPWNVTLVETGEETGTGGRLLRIFPHVAQEDAFCMTYGDGVSDVDITEAIKFHRSHGKLATLTAVQPLARFGLLGIEGTEVHTFQEKPTAGQGWLNGGFFVLSPKALESIPPDSSTMWEREPLERLARERNLHAYQHSGFWQPMDTLRDRQQLEHLWSSGKAPWKTW</sequence>
<keyword evidence="2" id="KW-0548">Nucleotidyltransferase</keyword>
<reference evidence="2" key="2">
    <citation type="journal article" date="2024" name="Environ. Microbiol.">
        <title>Genome analysis and description of Tunturibacter gen. nov. expands the diversity of Terriglobia in tundra soils.</title>
        <authorList>
            <person name="Messyasz A."/>
            <person name="Mannisto M.K."/>
            <person name="Kerkhof L.J."/>
            <person name="Haggblom M.M."/>
        </authorList>
    </citation>
    <scope>NUCLEOTIDE SEQUENCE</scope>
    <source>
        <strain evidence="2">M8UP39</strain>
    </source>
</reference>
<evidence type="ECO:0000313" key="2">
    <source>
        <dbReference type="EMBL" id="XCB22124.1"/>
    </source>
</evidence>
<reference evidence="2" key="1">
    <citation type="submission" date="2023-08" db="EMBL/GenBank/DDBJ databases">
        <authorList>
            <person name="Messyasz A."/>
            <person name="Mannisto M.K."/>
            <person name="Kerkhof L.J."/>
            <person name="Haggblom M."/>
        </authorList>
    </citation>
    <scope>NUCLEOTIDE SEQUENCE</scope>
    <source>
        <strain evidence="2">M8UP39</strain>
    </source>
</reference>
<keyword evidence="2" id="KW-0808">Transferase</keyword>
<dbReference type="InterPro" id="IPR029044">
    <property type="entry name" value="Nucleotide-diphossugar_trans"/>
</dbReference>
<dbReference type="Gene3D" id="3.90.550.10">
    <property type="entry name" value="Spore Coat Polysaccharide Biosynthesis Protein SpsA, Chain A"/>
    <property type="match status" value="1"/>
</dbReference>
<dbReference type="KEGG" id="tgi:RBB81_21500"/>
<dbReference type="CDD" id="cd02524">
    <property type="entry name" value="G1P_cytidylyltransferase"/>
    <property type="match status" value="1"/>
</dbReference>
<dbReference type="PANTHER" id="PTHR47183:SF1">
    <property type="entry name" value="GLUCOSE-1-PHOSPHATE CYTIDYLYLTRANSFERASE"/>
    <property type="match status" value="1"/>
</dbReference>
<gene>
    <name evidence="2" type="primary">rfbF</name>
    <name evidence="2" type="ORF">RBB81_21500</name>
</gene>
<dbReference type="RefSeq" id="WP_353072120.1">
    <property type="nucleotide sequence ID" value="NZ_CP132938.1"/>
</dbReference>
<proteinExistence type="predicted"/>
<dbReference type="GO" id="GO:0047343">
    <property type="term" value="F:glucose-1-phosphate cytidylyltransferase activity"/>
    <property type="evidence" value="ECO:0007669"/>
    <property type="project" value="UniProtKB-EC"/>
</dbReference>
<name>A0AAU7YZK8_9BACT</name>
<dbReference type="AlphaFoldDB" id="A0AAU7YZK8"/>
<dbReference type="NCBIfam" id="TIGR02623">
    <property type="entry name" value="G1P_cyt_trans"/>
    <property type="match status" value="1"/>
</dbReference>
<dbReference type="InterPro" id="IPR005835">
    <property type="entry name" value="NTP_transferase_dom"/>
</dbReference>
<dbReference type="InterPro" id="IPR013446">
    <property type="entry name" value="G1P_cyt_trans-like"/>
</dbReference>
<protein>
    <submittedName>
        <fullName evidence="2">Glucose-1-phosphate cytidylyltransferase</fullName>
        <ecNumber evidence="2">2.7.7.33</ecNumber>
    </submittedName>
</protein>
<dbReference type="PANTHER" id="PTHR47183">
    <property type="entry name" value="GLUCOSE-1-PHOSPHATE CYTIDYLYLTRANSFERASE-RELATED"/>
    <property type="match status" value="1"/>
</dbReference>
<dbReference type="GO" id="GO:0009243">
    <property type="term" value="P:O antigen biosynthetic process"/>
    <property type="evidence" value="ECO:0007669"/>
    <property type="project" value="InterPro"/>
</dbReference>
<dbReference type="EMBL" id="CP132938">
    <property type="protein sequence ID" value="XCB22124.1"/>
    <property type="molecule type" value="Genomic_DNA"/>
</dbReference>